<dbReference type="Proteomes" id="UP001290101">
    <property type="component" value="Unassembled WGS sequence"/>
</dbReference>
<protein>
    <submittedName>
        <fullName evidence="6">ABC transporter substrate-binding protein</fullName>
    </submittedName>
</protein>
<evidence type="ECO:0000259" key="5">
    <source>
        <dbReference type="Pfam" id="PF13458"/>
    </source>
</evidence>
<dbReference type="Pfam" id="PF13458">
    <property type="entry name" value="Peripla_BP_6"/>
    <property type="match status" value="1"/>
</dbReference>
<evidence type="ECO:0000256" key="4">
    <source>
        <dbReference type="ARBA" id="ARBA00022970"/>
    </source>
</evidence>
<evidence type="ECO:0000256" key="3">
    <source>
        <dbReference type="ARBA" id="ARBA00022729"/>
    </source>
</evidence>
<sequence length="412" mass="42251">MAATVSPDTGGSPVKVARLAGAAALVLGLAACANNGGSASGGSDPQSSGPIKIGVIVPLSGPAGPNGKDVLDAITVQAEIINKAGGVLGRQLEIVSKDDQSTPAAGVSAATDLASQGVSVVMGGWNSPVTLAIQPVLVRQGILNITTIPQNASILGGADPDAIRMNAGNAVGAYTAGQFLTKTLKAKKVAFLLESDAYGNDAGSFLEKQLTPQGVQVVAQQKFAYTDTDFRVPLSNVRNSGADAVFSANAAESSGMPALAKQYAEAGGTVPHFAGLGTVSPKVVQLAGGKAVDGLYSADIYFPEAPAFKDLPGNQAFLTAYQARHNGDLPDKYRALGAQSVDVWAKAVTKANSLDRQKVADAIHGQTFTGTVFGDVRFTARGQMETKVYGFTVKNGEIQVLDEIPVPDKVWQ</sequence>
<keyword evidence="4" id="KW-0029">Amino-acid transport</keyword>
<organism evidence="6 7">
    <name type="scientific">Micromonospora sicca</name>
    <dbReference type="NCBI Taxonomy" id="2202420"/>
    <lineage>
        <taxon>Bacteria</taxon>
        <taxon>Bacillati</taxon>
        <taxon>Actinomycetota</taxon>
        <taxon>Actinomycetes</taxon>
        <taxon>Micromonosporales</taxon>
        <taxon>Micromonosporaceae</taxon>
        <taxon>Micromonospora</taxon>
    </lineage>
</organism>
<keyword evidence="7" id="KW-1185">Reference proteome</keyword>
<dbReference type="InterPro" id="IPR028082">
    <property type="entry name" value="Peripla_BP_I"/>
</dbReference>
<comment type="similarity">
    <text evidence="1">Belongs to the leucine-binding protein family.</text>
</comment>
<dbReference type="SUPFAM" id="SSF53822">
    <property type="entry name" value="Periplasmic binding protein-like I"/>
    <property type="match status" value="1"/>
</dbReference>
<dbReference type="PANTHER" id="PTHR30483:SF6">
    <property type="entry name" value="PERIPLASMIC BINDING PROTEIN OF ABC TRANSPORTER FOR NATURAL AMINO ACIDS"/>
    <property type="match status" value="1"/>
</dbReference>
<accession>A0ABU5JLE7</accession>
<keyword evidence="3" id="KW-0732">Signal</keyword>
<evidence type="ECO:0000256" key="1">
    <source>
        <dbReference type="ARBA" id="ARBA00010062"/>
    </source>
</evidence>
<comment type="caution">
    <text evidence="6">The sequence shown here is derived from an EMBL/GenBank/DDBJ whole genome shotgun (WGS) entry which is preliminary data.</text>
</comment>
<evidence type="ECO:0000313" key="7">
    <source>
        <dbReference type="Proteomes" id="UP001290101"/>
    </source>
</evidence>
<evidence type="ECO:0000256" key="2">
    <source>
        <dbReference type="ARBA" id="ARBA00022448"/>
    </source>
</evidence>
<dbReference type="Gene3D" id="3.40.50.2300">
    <property type="match status" value="2"/>
</dbReference>
<dbReference type="EMBL" id="JAXOTQ010000046">
    <property type="protein sequence ID" value="MDZ5493433.1"/>
    <property type="molecule type" value="Genomic_DNA"/>
</dbReference>
<feature type="domain" description="Leucine-binding protein" evidence="5">
    <location>
        <begin position="50"/>
        <end position="396"/>
    </location>
</feature>
<dbReference type="InterPro" id="IPR028081">
    <property type="entry name" value="Leu-bd"/>
</dbReference>
<keyword evidence="2" id="KW-0813">Transport</keyword>
<dbReference type="InterPro" id="IPR051010">
    <property type="entry name" value="BCAA_transport"/>
</dbReference>
<evidence type="ECO:0000313" key="6">
    <source>
        <dbReference type="EMBL" id="MDZ5493433.1"/>
    </source>
</evidence>
<dbReference type="InterPro" id="IPR000709">
    <property type="entry name" value="Leu_Ile_Val-bd"/>
</dbReference>
<proteinExistence type="inferred from homology"/>
<gene>
    <name evidence="6" type="ORF">U2F25_28885</name>
</gene>
<dbReference type="RefSeq" id="WP_322475122.1">
    <property type="nucleotide sequence ID" value="NZ_JAXOTR010000033.1"/>
</dbReference>
<dbReference type="PANTHER" id="PTHR30483">
    <property type="entry name" value="LEUCINE-SPECIFIC-BINDING PROTEIN"/>
    <property type="match status" value="1"/>
</dbReference>
<dbReference type="PRINTS" id="PR00337">
    <property type="entry name" value="LEUILEVALBP"/>
</dbReference>
<reference evidence="6 7" key="1">
    <citation type="submission" date="2023-12" db="EMBL/GenBank/DDBJ databases">
        <title>Micromonospora sp. nov., isolated from Atacama Desert.</title>
        <authorList>
            <person name="Carro L."/>
            <person name="Golinska P."/>
            <person name="Klenk H.-P."/>
            <person name="Goodfellow M."/>
        </authorList>
    </citation>
    <scope>NUCLEOTIDE SEQUENCE [LARGE SCALE GENOMIC DNA]</scope>
    <source>
        <strain evidence="6 7">4G53</strain>
    </source>
</reference>
<name>A0ABU5JLE7_9ACTN</name>